<evidence type="ECO:0000313" key="1">
    <source>
        <dbReference type="EMBL" id="VDK44892.1"/>
    </source>
</evidence>
<evidence type="ECO:0000313" key="2">
    <source>
        <dbReference type="Proteomes" id="UP000267096"/>
    </source>
</evidence>
<name>A0A3P6Q593_ANISI</name>
<dbReference type="Proteomes" id="UP000267096">
    <property type="component" value="Unassembled WGS sequence"/>
</dbReference>
<dbReference type="AlphaFoldDB" id="A0A3P6Q593"/>
<accession>A0A3P6Q593</accession>
<organism evidence="1 2">
    <name type="scientific">Anisakis simplex</name>
    <name type="common">Herring worm</name>
    <dbReference type="NCBI Taxonomy" id="6269"/>
    <lineage>
        <taxon>Eukaryota</taxon>
        <taxon>Metazoa</taxon>
        <taxon>Ecdysozoa</taxon>
        <taxon>Nematoda</taxon>
        <taxon>Chromadorea</taxon>
        <taxon>Rhabditida</taxon>
        <taxon>Spirurina</taxon>
        <taxon>Ascaridomorpha</taxon>
        <taxon>Ascaridoidea</taxon>
        <taxon>Anisakidae</taxon>
        <taxon>Anisakis</taxon>
        <taxon>Anisakis simplex complex</taxon>
    </lineage>
</organism>
<sequence>MSRTVDKVKHFAKEVRKDCQHSISRVNAFENALKTSGIIINEGITSLNDLISKATSDFDANLCELEAAWKQTLNNTKQDSMSLLKSTYEQKSEINEVAEEYIEVAKLINDMQSNFRLVAVLLHDFMRAPPFYTFECCLLDDRVTQLRGLMRPSNALQRVSSQETSTQQSDNSSMICAELLLLIRRLMEAQTILGVVQLDEHPQPSEIVSLIEKAQAIKLLISPNESCGSSEPFETDYD</sequence>
<reference evidence="1 2" key="1">
    <citation type="submission" date="2018-11" db="EMBL/GenBank/DDBJ databases">
        <authorList>
            <consortium name="Pathogen Informatics"/>
        </authorList>
    </citation>
    <scope>NUCLEOTIDE SEQUENCE [LARGE SCALE GENOMIC DNA]</scope>
</reference>
<keyword evidence="2" id="KW-1185">Reference proteome</keyword>
<gene>
    <name evidence="1" type="ORF">ASIM_LOCUS11359</name>
</gene>
<dbReference type="EMBL" id="UYRR01031063">
    <property type="protein sequence ID" value="VDK44892.1"/>
    <property type="molecule type" value="Genomic_DNA"/>
</dbReference>
<protein>
    <submittedName>
        <fullName evidence="1">Uncharacterized protein</fullName>
    </submittedName>
</protein>
<proteinExistence type="predicted"/>